<feature type="compositionally biased region" description="Polar residues" evidence="1">
    <location>
        <begin position="123"/>
        <end position="137"/>
    </location>
</feature>
<evidence type="ECO:0000313" key="2">
    <source>
        <dbReference type="EMBL" id="MED6199552.1"/>
    </source>
</evidence>
<sequence>MPNPSAGHELMRRLCSCTRRLLGINPKYGFSIVECHGIYQSGPYCPFEYALDPRVATPQATNAQVSHLTPVSRTVSREVLSGGRNPPSPRKESGLIALVPYRADQAEPVQPSQREGEDMRPRTQATIASNPYSSSLQRHAGLPSSPLL</sequence>
<keyword evidence="3" id="KW-1185">Reference proteome</keyword>
<proteinExistence type="predicted"/>
<evidence type="ECO:0000313" key="3">
    <source>
        <dbReference type="Proteomes" id="UP001341840"/>
    </source>
</evidence>
<dbReference type="EMBL" id="JASCZI010212472">
    <property type="protein sequence ID" value="MED6199552.1"/>
    <property type="molecule type" value="Genomic_DNA"/>
</dbReference>
<name>A0ABU6XNE2_9FABA</name>
<feature type="region of interest" description="Disordered" evidence="1">
    <location>
        <begin position="74"/>
        <end position="148"/>
    </location>
</feature>
<evidence type="ECO:0000256" key="1">
    <source>
        <dbReference type="SAM" id="MobiDB-lite"/>
    </source>
</evidence>
<gene>
    <name evidence="2" type="ORF">PIB30_077001</name>
</gene>
<reference evidence="2 3" key="1">
    <citation type="journal article" date="2023" name="Plants (Basel)">
        <title>Bridging the Gap: Combining Genomics and Transcriptomics Approaches to Understand Stylosanthes scabra, an Orphan Legume from the Brazilian Caatinga.</title>
        <authorList>
            <person name="Ferreira-Neto J.R.C."/>
            <person name="da Silva M.D."/>
            <person name="Binneck E."/>
            <person name="de Melo N.F."/>
            <person name="da Silva R.H."/>
            <person name="de Melo A.L.T.M."/>
            <person name="Pandolfi V."/>
            <person name="Bustamante F.O."/>
            <person name="Brasileiro-Vidal A.C."/>
            <person name="Benko-Iseppon A.M."/>
        </authorList>
    </citation>
    <scope>NUCLEOTIDE SEQUENCE [LARGE SCALE GENOMIC DNA]</scope>
    <source>
        <tissue evidence="2">Leaves</tissue>
    </source>
</reference>
<dbReference type="Proteomes" id="UP001341840">
    <property type="component" value="Unassembled WGS sequence"/>
</dbReference>
<comment type="caution">
    <text evidence="2">The sequence shown here is derived from an EMBL/GenBank/DDBJ whole genome shotgun (WGS) entry which is preliminary data.</text>
</comment>
<organism evidence="2 3">
    <name type="scientific">Stylosanthes scabra</name>
    <dbReference type="NCBI Taxonomy" id="79078"/>
    <lineage>
        <taxon>Eukaryota</taxon>
        <taxon>Viridiplantae</taxon>
        <taxon>Streptophyta</taxon>
        <taxon>Embryophyta</taxon>
        <taxon>Tracheophyta</taxon>
        <taxon>Spermatophyta</taxon>
        <taxon>Magnoliopsida</taxon>
        <taxon>eudicotyledons</taxon>
        <taxon>Gunneridae</taxon>
        <taxon>Pentapetalae</taxon>
        <taxon>rosids</taxon>
        <taxon>fabids</taxon>
        <taxon>Fabales</taxon>
        <taxon>Fabaceae</taxon>
        <taxon>Papilionoideae</taxon>
        <taxon>50 kb inversion clade</taxon>
        <taxon>dalbergioids sensu lato</taxon>
        <taxon>Dalbergieae</taxon>
        <taxon>Pterocarpus clade</taxon>
        <taxon>Stylosanthes</taxon>
    </lineage>
</organism>
<accession>A0ABU6XNE2</accession>
<protein>
    <submittedName>
        <fullName evidence="2">Uncharacterized protein</fullName>
    </submittedName>
</protein>